<reference evidence="1 2" key="1">
    <citation type="submission" date="2018-08" db="EMBL/GenBank/DDBJ databases">
        <title>A genome reference for cultivated species of the human gut microbiota.</title>
        <authorList>
            <person name="Zou Y."/>
            <person name="Xue W."/>
            <person name="Luo G."/>
        </authorList>
    </citation>
    <scope>NUCLEOTIDE SEQUENCE [LARGE SCALE GENOMIC DNA]</scope>
    <source>
        <strain evidence="1 2">AF22-21</strain>
    </source>
</reference>
<evidence type="ECO:0000313" key="2">
    <source>
        <dbReference type="Proteomes" id="UP000283295"/>
    </source>
</evidence>
<dbReference type="EMBL" id="QRVK01000014">
    <property type="protein sequence ID" value="RGS42855.1"/>
    <property type="molecule type" value="Genomic_DNA"/>
</dbReference>
<organism evidence="1 2">
    <name type="scientific">Coprococcus eutactus</name>
    <dbReference type="NCBI Taxonomy" id="33043"/>
    <lineage>
        <taxon>Bacteria</taxon>
        <taxon>Bacillati</taxon>
        <taxon>Bacillota</taxon>
        <taxon>Clostridia</taxon>
        <taxon>Lachnospirales</taxon>
        <taxon>Lachnospiraceae</taxon>
        <taxon>Coprococcus</taxon>
    </lineage>
</organism>
<dbReference type="AlphaFoldDB" id="A0A412IRZ3"/>
<dbReference type="Proteomes" id="UP000283295">
    <property type="component" value="Unassembled WGS sequence"/>
</dbReference>
<sequence>MLFTTSIFFIAVGKNICYNAGMLKVAGMIYHIQYGIFYFKGGDINENNIFSKSNIAYARHNHICL</sequence>
<gene>
    <name evidence="1" type="ORF">DWX94_06970</name>
</gene>
<proteinExistence type="predicted"/>
<accession>A0A412IRZ3</accession>
<protein>
    <submittedName>
        <fullName evidence="1">Uncharacterized protein</fullName>
    </submittedName>
</protein>
<evidence type="ECO:0000313" key="1">
    <source>
        <dbReference type="EMBL" id="RGS42855.1"/>
    </source>
</evidence>
<comment type="caution">
    <text evidence="1">The sequence shown here is derived from an EMBL/GenBank/DDBJ whole genome shotgun (WGS) entry which is preliminary data.</text>
</comment>
<name>A0A412IRZ3_9FIRM</name>